<evidence type="ECO:0000256" key="1">
    <source>
        <dbReference type="SAM" id="MobiDB-lite"/>
    </source>
</evidence>
<dbReference type="SUPFAM" id="SSF51445">
    <property type="entry name" value="(Trans)glycosidases"/>
    <property type="match status" value="1"/>
</dbReference>
<dbReference type="PANTHER" id="PTHR36183:SF2">
    <property type="entry name" value="BETA-GLUCURONIDASE C-TERMINAL DOMAIN-CONTAINING PROTEIN"/>
    <property type="match status" value="1"/>
</dbReference>
<dbReference type="InterPro" id="IPR013780">
    <property type="entry name" value="Glyco_hydro_b"/>
</dbReference>
<dbReference type="OrthoDB" id="5166947at2"/>
<feature type="compositionally biased region" description="Polar residues" evidence="1">
    <location>
        <begin position="596"/>
        <end position="608"/>
    </location>
</feature>
<dbReference type="Gene3D" id="2.60.40.1180">
    <property type="entry name" value="Golgi alpha-mannosidase II"/>
    <property type="match status" value="1"/>
</dbReference>
<reference evidence="2 3" key="1">
    <citation type="submission" date="2019-05" db="EMBL/GenBank/DDBJ databases">
        <title>Kocuria coralli sp. nov., a novel actinobacterium isolated from coral reef seawater.</title>
        <authorList>
            <person name="Li J."/>
        </authorList>
    </citation>
    <scope>NUCLEOTIDE SEQUENCE [LARGE SCALE GENOMIC DNA]</scope>
    <source>
        <strain evidence="2 3">SCSIO 13007</strain>
    </source>
</reference>
<name>A0A5J5KTW0_9MICC</name>
<organism evidence="2 3">
    <name type="scientific">Kocuria coralli</name>
    <dbReference type="NCBI Taxonomy" id="1461025"/>
    <lineage>
        <taxon>Bacteria</taxon>
        <taxon>Bacillati</taxon>
        <taxon>Actinomycetota</taxon>
        <taxon>Actinomycetes</taxon>
        <taxon>Micrococcales</taxon>
        <taxon>Micrococcaceae</taxon>
        <taxon>Kocuria</taxon>
    </lineage>
</organism>
<keyword evidence="3" id="KW-1185">Reference proteome</keyword>
<protein>
    <submittedName>
        <fullName evidence="2">Uncharacterized protein</fullName>
    </submittedName>
</protein>
<dbReference type="Proteomes" id="UP000325957">
    <property type="component" value="Unassembled WGS sequence"/>
</dbReference>
<proteinExistence type="predicted"/>
<comment type="caution">
    <text evidence="2">The sequence shown here is derived from an EMBL/GenBank/DDBJ whole genome shotgun (WGS) entry which is preliminary data.</text>
</comment>
<dbReference type="InterPro" id="IPR017853">
    <property type="entry name" value="GH"/>
</dbReference>
<accession>A0A5J5KTW0</accession>
<dbReference type="Gene3D" id="3.20.20.80">
    <property type="entry name" value="Glycosidases"/>
    <property type="match status" value="1"/>
</dbReference>
<dbReference type="PANTHER" id="PTHR36183">
    <property type="entry name" value="BETA-GLUCURONIDASE"/>
    <property type="match status" value="1"/>
</dbReference>
<evidence type="ECO:0000313" key="3">
    <source>
        <dbReference type="Proteomes" id="UP000325957"/>
    </source>
</evidence>
<dbReference type="AlphaFoldDB" id="A0A5J5KTW0"/>
<feature type="region of interest" description="Disordered" evidence="1">
    <location>
        <begin position="49"/>
        <end position="104"/>
    </location>
</feature>
<gene>
    <name evidence="2" type="ORF">FCK90_13980</name>
</gene>
<evidence type="ECO:0000313" key="2">
    <source>
        <dbReference type="EMBL" id="KAA9393083.1"/>
    </source>
</evidence>
<sequence length="624" mass="65656">MIPPHQGSSRPSTLHRVLPRHRRMSFPRACVPLAFIGLLVLAGCGAPDDGDGGGGSEERPETPGASAPWNPDEPSDDGLSWIAGQRDLPTPGPADPESQDPGEAVSLIVGDGETGTSYEATGAGISFEATDLADERLSAENSDLVRILGGLDRPTLRFGGNTVDRRFFFTDRDEKVPQDWPLRPGERITTVAPEDLERLAGLAEATDAQVIISVNLAAEDPDRAATMARYADEYLGDRLAGIMVGNEPNGYYLGESNPLTIKGPDWDTQDYQADLAEYVAAIRAEVPEVTIAGPGAFAPAWWRAVTESEITGTALAVHQYPLSECSDPAEPGYLPEQTPTIANLAAPETRGRVDHLVGTAIDTVAGTDTPVWITETSVSSCQGSNELTETLAAGVFSADYLLRTQHLGVERVDFHSSLLPCFGGPPMSLLCSSGSLQDPGEAFVPRTNGLALSLAGSLPSGQFLDTTLRSEDGSVTGGAEGENVTAWAIRHDDGTLSIVVIDFRTPEDADPLDLSIELPGPISSASTSMLSGDDWSGNYPETTLFDGAPESRNRITHDSDGVALDNRSATAAVGEGLPSVDGYGLPLLPPELQPQVTGVQPGDTTVSLRTAPGAVTVVSTSPQQ</sequence>
<dbReference type="RefSeq" id="WP_158034925.1">
    <property type="nucleotide sequence ID" value="NZ_ML708631.1"/>
</dbReference>
<dbReference type="InterPro" id="IPR052974">
    <property type="entry name" value="GH79_Enzymes"/>
</dbReference>
<dbReference type="EMBL" id="SZWF01000029">
    <property type="protein sequence ID" value="KAA9393083.1"/>
    <property type="molecule type" value="Genomic_DNA"/>
</dbReference>
<feature type="region of interest" description="Disordered" evidence="1">
    <location>
        <begin position="592"/>
        <end position="611"/>
    </location>
</feature>